<dbReference type="InterPro" id="IPR015940">
    <property type="entry name" value="UBA"/>
</dbReference>
<evidence type="ECO:0000256" key="3">
    <source>
        <dbReference type="ARBA" id="ARBA00012759"/>
    </source>
</evidence>
<proteinExistence type="inferred from homology"/>
<dbReference type="PANTHER" id="PTHR12419">
    <property type="entry name" value="OTU DOMAIN CONTAINING PROTEIN"/>
    <property type="match status" value="1"/>
</dbReference>
<dbReference type="PROSITE" id="PS50802">
    <property type="entry name" value="OTU"/>
    <property type="match status" value="1"/>
</dbReference>
<accession>A0A7S2XJX5</accession>
<evidence type="ECO:0000256" key="5">
    <source>
        <dbReference type="ARBA" id="ARBA00022786"/>
    </source>
</evidence>
<feature type="compositionally biased region" description="Low complexity" evidence="7">
    <location>
        <begin position="141"/>
        <end position="152"/>
    </location>
</feature>
<evidence type="ECO:0000259" key="9">
    <source>
        <dbReference type="PROSITE" id="PS50802"/>
    </source>
</evidence>
<protein>
    <recommendedName>
        <fullName evidence="3">ubiquitinyl hydrolase 1</fullName>
        <ecNumber evidence="3">3.4.19.12</ecNumber>
    </recommendedName>
</protein>
<dbReference type="EC" id="3.4.19.12" evidence="3"/>
<feature type="domain" description="OTU" evidence="9">
    <location>
        <begin position="339"/>
        <end position="465"/>
    </location>
</feature>
<evidence type="ECO:0000256" key="7">
    <source>
        <dbReference type="SAM" id="MobiDB-lite"/>
    </source>
</evidence>
<evidence type="ECO:0000313" key="10">
    <source>
        <dbReference type="EMBL" id="CAD9812373.1"/>
    </source>
</evidence>
<dbReference type="AlphaFoldDB" id="A0A7S2XJX5"/>
<evidence type="ECO:0000256" key="6">
    <source>
        <dbReference type="ARBA" id="ARBA00022801"/>
    </source>
</evidence>
<feature type="domain" description="UBA" evidence="8">
    <location>
        <begin position="658"/>
        <end position="700"/>
    </location>
</feature>
<feature type="compositionally biased region" description="Polar residues" evidence="7">
    <location>
        <begin position="115"/>
        <end position="134"/>
    </location>
</feature>
<dbReference type="PANTHER" id="PTHR12419:SF4">
    <property type="entry name" value="OTU DOMAIN-CONTAINING PROTEIN 5"/>
    <property type="match status" value="1"/>
</dbReference>
<comment type="similarity">
    <text evidence="2">Belongs to the peptidase C85 family.</text>
</comment>
<dbReference type="SUPFAM" id="SSF54001">
    <property type="entry name" value="Cysteine proteinases"/>
    <property type="match status" value="1"/>
</dbReference>
<comment type="catalytic activity">
    <reaction evidence="1">
        <text>Thiol-dependent hydrolysis of ester, thioester, amide, peptide and isopeptide bonds formed by the C-terminal Gly of ubiquitin (a 76-residue protein attached to proteins as an intracellular targeting signal).</text>
        <dbReference type="EC" id="3.4.19.12"/>
    </reaction>
</comment>
<dbReference type="InterPro" id="IPR050704">
    <property type="entry name" value="Peptidase_C85-like"/>
</dbReference>
<gene>
    <name evidence="10" type="ORF">ASEP1449_LOCUS4198</name>
</gene>
<sequence>MRIVLQHQRQQKKQDPSPPQESTTTCEHASPPNNPDPVENSQTDVWSSSSSTSVHPCEPSSSHTSTEKETCSVAPTPLEKPRDLKKKKLDHSRASKGKVTFNTDQTKESRKRSRSQSPPVKFTNTSKASSSLTLKPSLPDTSCSTSSCSSSSAGFPSTQDKQRKRKQAALGPALDRKPASKRLESGTHSSVISSSTSSSSNSFSSTRVNRLASRSGTTTSGMVAASGGINSASASAGRRPQHPEEVNNGPTVYDGRDAYEDPAYENENPIEVMIRTNRENDRDDEDRENDSSYSSAVQEQQQQQQSQLTTTSATTSSSSPIRGSRNGETFEAALQKRGLELVEQDGDGNCLFRAVSLQVYGDAGMHGDVRKSCLDFMAKDEAHFSQFLVDENFWDYICRKRENGIHGNNPEIQAISELFNRPVEVFVPENGAEPINIFHEEYKTADVPIRLSYHDGNHYNAVIDPLCPTAGLGLGLPGLEPGLADRLQVEKAKRESDELADKARFEKAMEESHRELMQKAIKESAMESTMSVDHMYKKKTLQMSDLEATDYEMEKAVLASSLESYQKNEQSRKQPWSNRDRRRQHNSSPVSSRNSSRYNDPTFASSSRASWEEPSSISSSSYASAPAAFATSAATTSTAYDNSIRSNESFSRHDGGNSQDEYPESVQELVVNGFELSKVLHAYDLVGDNFDAILGFLMSYQE</sequence>
<feature type="region of interest" description="Disordered" evidence="7">
    <location>
        <begin position="562"/>
        <end position="610"/>
    </location>
</feature>
<name>A0A7S2XJX5_9STRA</name>
<evidence type="ECO:0000256" key="4">
    <source>
        <dbReference type="ARBA" id="ARBA00022670"/>
    </source>
</evidence>
<keyword evidence="6" id="KW-0378">Hydrolase</keyword>
<keyword evidence="4" id="KW-0645">Protease</keyword>
<keyword evidence="5" id="KW-0833">Ubl conjugation pathway</keyword>
<organism evidence="10">
    <name type="scientific">Attheya septentrionalis</name>
    <dbReference type="NCBI Taxonomy" id="420275"/>
    <lineage>
        <taxon>Eukaryota</taxon>
        <taxon>Sar</taxon>
        <taxon>Stramenopiles</taxon>
        <taxon>Ochrophyta</taxon>
        <taxon>Bacillariophyta</taxon>
        <taxon>Coscinodiscophyceae</taxon>
        <taxon>Chaetocerotophycidae</taxon>
        <taxon>Chaetocerotales</taxon>
        <taxon>Attheyaceae</taxon>
        <taxon>Attheya</taxon>
    </lineage>
</organism>
<feature type="compositionally biased region" description="Low complexity" evidence="7">
    <location>
        <begin position="186"/>
        <end position="206"/>
    </location>
</feature>
<dbReference type="GO" id="GO:0061578">
    <property type="term" value="F:K63-linked deubiquitinase activity"/>
    <property type="evidence" value="ECO:0007669"/>
    <property type="project" value="TreeGrafter"/>
</dbReference>
<dbReference type="InterPro" id="IPR038765">
    <property type="entry name" value="Papain-like_cys_pep_sf"/>
</dbReference>
<dbReference type="PROSITE" id="PS50030">
    <property type="entry name" value="UBA"/>
    <property type="match status" value="1"/>
</dbReference>
<dbReference type="GO" id="GO:0004843">
    <property type="term" value="F:cysteine-type deubiquitinase activity"/>
    <property type="evidence" value="ECO:0007669"/>
    <property type="project" value="UniProtKB-EC"/>
</dbReference>
<dbReference type="GO" id="GO:0006508">
    <property type="term" value="P:proteolysis"/>
    <property type="evidence" value="ECO:0007669"/>
    <property type="project" value="UniProtKB-KW"/>
</dbReference>
<feature type="compositionally biased region" description="Basic residues" evidence="7">
    <location>
        <begin position="83"/>
        <end position="96"/>
    </location>
</feature>
<feature type="compositionally biased region" description="Low complexity" evidence="7">
    <location>
        <begin position="47"/>
        <end position="62"/>
    </location>
</feature>
<dbReference type="EMBL" id="HBHQ01006247">
    <property type="protein sequence ID" value="CAD9812373.1"/>
    <property type="molecule type" value="Transcribed_RNA"/>
</dbReference>
<dbReference type="InterPro" id="IPR003323">
    <property type="entry name" value="OTU_dom"/>
</dbReference>
<feature type="region of interest" description="Disordered" evidence="7">
    <location>
        <begin position="1"/>
        <end position="327"/>
    </location>
</feature>
<evidence type="ECO:0000259" key="8">
    <source>
        <dbReference type="PROSITE" id="PS50030"/>
    </source>
</evidence>
<feature type="compositionally biased region" description="Basic and acidic residues" evidence="7">
    <location>
        <begin position="174"/>
        <end position="185"/>
    </location>
</feature>
<feature type="compositionally biased region" description="Low complexity" evidence="7">
    <location>
        <begin position="586"/>
        <end position="597"/>
    </location>
</feature>
<evidence type="ECO:0000256" key="1">
    <source>
        <dbReference type="ARBA" id="ARBA00000707"/>
    </source>
</evidence>
<reference evidence="10" key="1">
    <citation type="submission" date="2021-01" db="EMBL/GenBank/DDBJ databases">
        <authorList>
            <person name="Corre E."/>
            <person name="Pelletier E."/>
            <person name="Niang G."/>
            <person name="Scheremetjew M."/>
            <person name="Finn R."/>
            <person name="Kale V."/>
            <person name="Holt S."/>
            <person name="Cochrane G."/>
            <person name="Meng A."/>
            <person name="Brown T."/>
            <person name="Cohen L."/>
        </authorList>
    </citation>
    <scope>NUCLEOTIDE SEQUENCE</scope>
    <source>
        <strain evidence="10">CCMP2084</strain>
    </source>
</reference>
<dbReference type="Pfam" id="PF02338">
    <property type="entry name" value="OTU"/>
    <property type="match status" value="1"/>
</dbReference>
<feature type="compositionally biased region" description="Polar residues" evidence="7">
    <location>
        <begin position="212"/>
        <end position="221"/>
    </location>
</feature>
<feature type="compositionally biased region" description="Low complexity" evidence="7">
    <location>
        <begin position="291"/>
        <end position="319"/>
    </location>
</feature>
<feature type="compositionally biased region" description="Low complexity" evidence="7">
    <location>
        <begin position="224"/>
        <end position="237"/>
    </location>
</feature>
<dbReference type="Gene3D" id="3.90.70.80">
    <property type="match status" value="1"/>
</dbReference>
<dbReference type="GO" id="GO:0016579">
    <property type="term" value="P:protein deubiquitination"/>
    <property type="evidence" value="ECO:0007669"/>
    <property type="project" value="TreeGrafter"/>
</dbReference>
<feature type="compositionally biased region" description="Polar residues" evidence="7">
    <location>
        <begin position="562"/>
        <end position="577"/>
    </location>
</feature>
<evidence type="ECO:0000256" key="2">
    <source>
        <dbReference type="ARBA" id="ARBA00010407"/>
    </source>
</evidence>